<keyword evidence="2" id="KW-1185">Reference proteome</keyword>
<evidence type="ECO:0000313" key="1">
    <source>
        <dbReference type="EMBL" id="MBO2448725.1"/>
    </source>
</evidence>
<evidence type="ECO:0000313" key="2">
    <source>
        <dbReference type="Proteomes" id="UP000669179"/>
    </source>
</evidence>
<organism evidence="1 2">
    <name type="scientific">Actinomadura barringtoniae</name>
    <dbReference type="NCBI Taxonomy" id="1427535"/>
    <lineage>
        <taxon>Bacteria</taxon>
        <taxon>Bacillati</taxon>
        <taxon>Actinomycetota</taxon>
        <taxon>Actinomycetes</taxon>
        <taxon>Streptosporangiales</taxon>
        <taxon>Thermomonosporaceae</taxon>
        <taxon>Actinomadura</taxon>
    </lineage>
</organism>
<dbReference type="AlphaFoldDB" id="A0A939PA30"/>
<protein>
    <submittedName>
        <fullName evidence="1">Uncharacterized protein</fullName>
    </submittedName>
</protein>
<gene>
    <name evidence="1" type="ORF">J4573_16605</name>
</gene>
<dbReference type="RefSeq" id="WP_208256386.1">
    <property type="nucleotide sequence ID" value="NZ_JAGEOJ010000006.1"/>
</dbReference>
<sequence length="151" mass="16844">MEPITAAPASRTDVALRDPRAFVTAEIWDREIQLLVRDHPFDTVMAERIFGQAVAYLITAMENQGVPLGVGQLVDYGVHALILDTKIYREFCAQHFDGRFLDHIPEIDRKVDGTVERTARTIEAGGFAVDWPLWAHDFAKCSPCAPGSNPH</sequence>
<dbReference type="EMBL" id="JAGEOJ010000006">
    <property type="protein sequence ID" value="MBO2448725.1"/>
    <property type="molecule type" value="Genomic_DNA"/>
</dbReference>
<accession>A0A939PA30</accession>
<proteinExistence type="predicted"/>
<comment type="caution">
    <text evidence="1">The sequence shown here is derived from an EMBL/GenBank/DDBJ whole genome shotgun (WGS) entry which is preliminary data.</text>
</comment>
<dbReference type="Proteomes" id="UP000669179">
    <property type="component" value="Unassembled WGS sequence"/>
</dbReference>
<name>A0A939PA30_9ACTN</name>
<reference evidence="1" key="1">
    <citation type="submission" date="2021-03" db="EMBL/GenBank/DDBJ databases">
        <authorList>
            <person name="Kanchanasin P."/>
            <person name="Saeng-In P."/>
            <person name="Phongsopitanun W."/>
            <person name="Yuki M."/>
            <person name="Kudo T."/>
            <person name="Ohkuma M."/>
            <person name="Tanasupawat S."/>
        </authorList>
    </citation>
    <scope>NUCLEOTIDE SEQUENCE</scope>
    <source>
        <strain evidence="1">GKU 128</strain>
    </source>
</reference>